<evidence type="ECO:0000256" key="1">
    <source>
        <dbReference type="SAM" id="MobiDB-lite"/>
    </source>
</evidence>
<feature type="region of interest" description="Disordered" evidence="1">
    <location>
        <begin position="21"/>
        <end position="47"/>
    </location>
</feature>
<protein>
    <submittedName>
        <fullName evidence="2">Uncharacterized protein</fullName>
    </submittedName>
</protein>
<accession>A0A2S9ZZX4</accession>
<evidence type="ECO:0000313" key="2">
    <source>
        <dbReference type="EMBL" id="PRQ71318.1"/>
    </source>
</evidence>
<dbReference type="AlphaFoldDB" id="A0A2S9ZZX4"/>
<name>A0A2S9ZZX4_RHOTO</name>
<feature type="compositionally biased region" description="Low complexity" evidence="1">
    <location>
        <begin position="93"/>
        <end position="103"/>
    </location>
</feature>
<reference evidence="2 3" key="1">
    <citation type="journal article" date="2018" name="Elife">
        <title>Functional genomics of lipid metabolism in the oleaginous yeast Rhodosporidium toruloides.</title>
        <authorList>
            <person name="Coradetti S.T."/>
            <person name="Pinel D."/>
            <person name="Geiselman G."/>
            <person name="Ito M."/>
            <person name="Mondo S."/>
            <person name="Reilly M.C."/>
            <person name="Cheng Y.F."/>
            <person name="Bauer S."/>
            <person name="Grigoriev I."/>
            <person name="Gladden J.M."/>
            <person name="Simmons B.A."/>
            <person name="Brem R."/>
            <person name="Arkin A.P."/>
            <person name="Skerker J.M."/>
        </authorList>
    </citation>
    <scope>NUCLEOTIDE SEQUENCE [LARGE SCALE GENOMIC DNA]</scope>
    <source>
        <strain evidence="2 3">NBRC 0880</strain>
    </source>
</reference>
<gene>
    <name evidence="2" type="ORF">AAT19DRAFT_10176</name>
</gene>
<evidence type="ECO:0000313" key="3">
    <source>
        <dbReference type="Proteomes" id="UP000239560"/>
    </source>
</evidence>
<feature type="compositionally biased region" description="Low complexity" evidence="1">
    <location>
        <begin position="158"/>
        <end position="191"/>
    </location>
</feature>
<dbReference type="Proteomes" id="UP000239560">
    <property type="component" value="Unassembled WGS sequence"/>
</dbReference>
<organism evidence="2 3">
    <name type="scientific">Rhodotorula toruloides</name>
    <name type="common">Yeast</name>
    <name type="synonym">Rhodosporidium toruloides</name>
    <dbReference type="NCBI Taxonomy" id="5286"/>
    <lineage>
        <taxon>Eukaryota</taxon>
        <taxon>Fungi</taxon>
        <taxon>Dikarya</taxon>
        <taxon>Basidiomycota</taxon>
        <taxon>Pucciniomycotina</taxon>
        <taxon>Microbotryomycetes</taxon>
        <taxon>Sporidiobolales</taxon>
        <taxon>Sporidiobolaceae</taxon>
        <taxon>Rhodotorula</taxon>
    </lineage>
</organism>
<feature type="compositionally biased region" description="Polar residues" evidence="1">
    <location>
        <begin position="74"/>
        <end position="88"/>
    </location>
</feature>
<dbReference type="EMBL" id="LCTV02000012">
    <property type="protein sequence ID" value="PRQ71318.1"/>
    <property type="molecule type" value="Genomic_DNA"/>
</dbReference>
<feature type="compositionally biased region" description="Polar residues" evidence="1">
    <location>
        <begin position="144"/>
        <end position="154"/>
    </location>
</feature>
<proteinExistence type="predicted"/>
<feature type="compositionally biased region" description="Pro residues" evidence="1">
    <location>
        <begin position="113"/>
        <end position="134"/>
    </location>
</feature>
<sequence>MPRTPQSPVSSPVSLASATFATASPHRNPHIPLKPRSPRAFRPHDPLFDDECAQKAVIRSPSGIDMRFPLVFPSRSSPSIRMHSTTSIPPGGTDSTYSSTVDSVVEDEDEEPSPTPRSTRPPKPFFASPFPPPCVSLAQGRQALDTQASLSTYRHASSHAQQSSPARRPSVASSSFASSSDDGRRSSLYSSPDTFGLRNSPFPTAVTIVLGNPFSAAFAAGTT</sequence>
<comment type="caution">
    <text evidence="2">The sequence shown here is derived from an EMBL/GenBank/DDBJ whole genome shotgun (WGS) entry which is preliminary data.</text>
</comment>
<feature type="region of interest" description="Disordered" evidence="1">
    <location>
        <begin position="64"/>
        <end position="201"/>
    </location>
</feature>